<evidence type="ECO:0000313" key="4">
    <source>
        <dbReference type="Proteomes" id="UP000242497"/>
    </source>
</evidence>
<name>A0A1M6MKV3_9FIRM</name>
<dbReference type="PANTHER" id="PTHR31157:SF1">
    <property type="entry name" value="SCP DOMAIN-CONTAINING PROTEIN"/>
    <property type="match status" value="1"/>
</dbReference>
<dbReference type="PANTHER" id="PTHR31157">
    <property type="entry name" value="SCP DOMAIN-CONTAINING PROTEIN"/>
    <property type="match status" value="1"/>
</dbReference>
<dbReference type="NCBIfam" id="TIGR02899">
    <property type="entry name" value="spore_safA"/>
    <property type="match status" value="1"/>
</dbReference>
<protein>
    <submittedName>
        <fullName evidence="3">Spore coat assembly protein SafA/uncharacterized protein, YkwD family</fullName>
    </submittedName>
</protein>
<dbReference type="AlphaFoldDB" id="A0A1M6MKV3"/>
<accession>A0A1M6MKV3</accession>
<dbReference type="RefSeq" id="WP_072887827.1">
    <property type="nucleotide sequence ID" value="NZ_FRAE01000016.1"/>
</dbReference>
<dbReference type="NCBIfam" id="TIGR02909">
    <property type="entry name" value="spore_YkwD"/>
    <property type="match status" value="1"/>
</dbReference>
<keyword evidence="4" id="KW-1185">Reference proteome</keyword>
<feature type="chain" id="PRO_5013110587" evidence="1">
    <location>
        <begin position="27"/>
        <end position="206"/>
    </location>
</feature>
<dbReference type="SUPFAM" id="SSF54106">
    <property type="entry name" value="LysM domain"/>
    <property type="match status" value="1"/>
</dbReference>
<gene>
    <name evidence="3" type="ORF">SAMN02744037_00977</name>
</gene>
<dbReference type="PROSITE" id="PS51782">
    <property type="entry name" value="LYSM"/>
    <property type="match status" value="1"/>
</dbReference>
<sequence>MKNKLKGLILSLSALFFMAGINISYADTVHTVIRGDSMWKIAVKYQIGLSEIISANPHIKNPALIYPGDKITIPQINDVKTLEQEVMRLVNIERSKQGLPALSHNWELSRVARYKSQDMINKNYFAHTSPTYGSPFDMMRNFGIRFSSAGENIAYGQRTAQEVMNAWMNSPGHRKNILSPNYTQIGVGLAIKSNGTKYWTQMFIRP</sequence>
<proteinExistence type="predicted"/>
<dbReference type="SUPFAM" id="SSF55797">
    <property type="entry name" value="PR-1-like"/>
    <property type="match status" value="1"/>
</dbReference>
<dbReference type="InterPro" id="IPR018392">
    <property type="entry name" value="LysM"/>
</dbReference>
<evidence type="ECO:0000256" key="1">
    <source>
        <dbReference type="SAM" id="SignalP"/>
    </source>
</evidence>
<keyword evidence="1" id="KW-0732">Signal</keyword>
<dbReference type="CDD" id="cd05379">
    <property type="entry name" value="CAP_bacterial"/>
    <property type="match status" value="1"/>
</dbReference>
<organism evidence="3 4">
    <name type="scientific">Tepidibacter formicigenes DSM 15518</name>
    <dbReference type="NCBI Taxonomy" id="1123349"/>
    <lineage>
        <taxon>Bacteria</taxon>
        <taxon>Bacillati</taxon>
        <taxon>Bacillota</taxon>
        <taxon>Clostridia</taxon>
        <taxon>Peptostreptococcales</taxon>
        <taxon>Peptostreptococcaceae</taxon>
        <taxon>Tepidibacter</taxon>
    </lineage>
</organism>
<evidence type="ECO:0000313" key="3">
    <source>
        <dbReference type="EMBL" id="SHJ84082.1"/>
    </source>
</evidence>
<dbReference type="InterPro" id="IPR014258">
    <property type="entry name" value="CAP_domain_YkwD-like"/>
</dbReference>
<feature type="signal peptide" evidence="1">
    <location>
        <begin position="1"/>
        <end position="26"/>
    </location>
</feature>
<dbReference type="Proteomes" id="UP000242497">
    <property type="component" value="Unassembled WGS sequence"/>
</dbReference>
<dbReference type="InterPro" id="IPR035940">
    <property type="entry name" value="CAP_sf"/>
</dbReference>
<dbReference type="SMART" id="SM00257">
    <property type="entry name" value="LysM"/>
    <property type="match status" value="1"/>
</dbReference>
<evidence type="ECO:0000259" key="2">
    <source>
        <dbReference type="PROSITE" id="PS51782"/>
    </source>
</evidence>
<dbReference type="STRING" id="1123349.SAMN02744037_00977"/>
<reference evidence="4" key="1">
    <citation type="submission" date="2016-11" db="EMBL/GenBank/DDBJ databases">
        <authorList>
            <person name="Varghese N."/>
            <person name="Submissions S."/>
        </authorList>
    </citation>
    <scope>NUCLEOTIDE SEQUENCE [LARGE SCALE GENOMIC DNA]</scope>
    <source>
        <strain evidence="4">DSM 15518</strain>
    </source>
</reference>
<dbReference type="Gene3D" id="3.40.33.10">
    <property type="entry name" value="CAP"/>
    <property type="match status" value="1"/>
</dbReference>
<dbReference type="InterPro" id="IPR014044">
    <property type="entry name" value="CAP_dom"/>
</dbReference>
<dbReference type="EMBL" id="FRAE01000016">
    <property type="protein sequence ID" value="SHJ84082.1"/>
    <property type="molecule type" value="Genomic_DNA"/>
</dbReference>
<dbReference type="Pfam" id="PF00188">
    <property type="entry name" value="CAP"/>
    <property type="match status" value="1"/>
</dbReference>
<feature type="domain" description="LysM" evidence="2">
    <location>
        <begin position="28"/>
        <end position="73"/>
    </location>
</feature>
<dbReference type="InterPro" id="IPR014248">
    <property type="entry name" value="Spore_coat_assembly_SafA"/>
</dbReference>
<dbReference type="InterPro" id="IPR036779">
    <property type="entry name" value="LysM_dom_sf"/>
</dbReference>
<dbReference type="Gene3D" id="3.10.350.10">
    <property type="entry name" value="LysM domain"/>
    <property type="match status" value="1"/>
</dbReference>
<dbReference type="CDD" id="cd00118">
    <property type="entry name" value="LysM"/>
    <property type="match status" value="1"/>
</dbReference>
<dbReference type="Pfam" id="PF01476">
    <property type="entry name" value="LysM"/>
    <property type="match status" value="1"/>
</dbReference>